<keyword evidence="3" id="KW-1185">Reference proteome</keyword>
<evidence type="ECO:0000259" key="1">
    <source>
        <dbReference type="PROSITE" id="PS50097"/>
    </source>
</evidence>
<dbReference type="CDD" id="cd18186">
    <property type="entry name" value="BTB_POZ_ZBTB_KLHL-like"/>
    <property type="match status" value="1"/>
</dbReference>
<dbReference type="PANTHER" id="PTHR47843">
    <property type="entry name" value="BTB DOMAIN-CONTAINING PROTEIN-RELATED"/>
    <property type="match status" value="1"/>
</dbReference>
<dbReference type="SUPFAM" id="SSF54695">
    <property type="entry name" value="POZ domain"/>
    <property type="match status" value="1"/>
</dbReference>
<dbReference type="InterPro" id="IPR000210">
    <property type="entry name" value="BTB/POZ_dom"/>
</dbReference>
<sequence length="257" mass="29545">MDTFYDDDFPRGKRFITLALEETCVVEVGEKKTRFYIHKSLLIENSEFFKKALSGPWEEARTGVVSLADVEEATFRVFVSWLYTMDIPSSAEGWEDISGPIHSDKVEKANRPFLFHPEILQLYMLKAYILGDRLVAPEFKTSMNNTFIEWLAMGLEDGSPHPDSLSPDTIIFAYANLPGTCKLKEFMVHWHIESCSGIEHDCIGDVDIRAYDRSKLPREFLIDVMIKQSEIISAVKRTPNKAEEVVFFFYGPYCEEI</sequence>
<dbReference type="Gene3D" id="3.30.710.10">
    <property type="entry name" value="Potassium Channel Kv1.1, Chain A"/>
    <property type="match status" value="1"/>
</dbReference>
<dbReference type="OrthoDB" id="194443at2759"/>
<reference evidence="2" key="1">
    <citation type="journal article" date="2020" name="Stud. Mycol.">
        <title>101 Dothideomycetes genomes: a test case for predicting lifestyles and emergence of pathogens.</title>
        <authorList>
            <person name="Haridas S."/>
            <person name="Albert R."/>
            <person name="Binder M."/>
            <person name="Bloem J."/>
            <person name="Labutti K."/>
            <person name="Salamov A."/>
            <person name="Andreopoulos B."/>
            <person name="Baker S."/>
            <person name="Barry K."/>
            <person name="Bills G."/>
            <person name="Bluhm B."/>
            <person name="Cannon C."/>
            <person name="Castanera R."/>
            <person name="Culley D."/>
            <person name="Daum C."/>
            <person name="Ezra D."/>
            <person name="Gonzalez J."/>
            <person name="Henrissat B."/>
            <person name="Kuo A."/>
            <person name="Liang C."/>
            <person name="Lipzen A."/>
            <person name="Lutzoni F."/>
            <person name="Magnuson J."/>
            <person name="Mondo S."/>
            <person name="Nolan M."/>
            <person name="Ohm R."/>
            <person name="Pangilinan J."/>
            <person name="Park H.-J."/>
            <person name="Ramirez L."/>
            <person name="Alfaro M."/>
            <person name="Sun H."/>
            <person name="Tritt A."/>
            <person name="Yoshinaga Y."/>
            <person name="Zwiers L.-H."/>
            <person name="Turgeon B."/>
            <person name="Goodwin S."/>
            <person name="Spatafora J."/>
            <person name="Crous P."/>
            <person name="Grigoriev I."/>
        </authorList>
    </citation>
    <scope>NUCLEOTIDE SEQUENCE</scope>
    <source>
        <strain evidence="2">CBS 175.79</strain>
    </source>
</reference>
<dbReference type="InterPro" id="IPR011333">
    <property type="entry name" value="SKP1/BTB/POZ_sf"/>
</dbReference>
<dbReference type="Pfam" id="PF00651">
    <property type="entry name" value="BTB"/>
    <property type="match status" value="1"/>
</dbReference>
<dbReference type="AlphaFoldDB" id="A0A6A5XZC2"/>
<protein>
    <recommendedName>
        <fullName evidence="1">BTB domain-containing protein</fullName>
    </recommendedName>
</protein>
<dbReference type="PANTHER" id="PTHR47843:SF2">
    <property type="entry name" value="BTB DOMAIN-CONTAINING PROTEIN"/>
    <property type="match status" value="1"/>
</dbReference>
<accession>A0A6A5XZC2</accession>
<organism evidence="2 3">
    <name type="scientific">Aaosphaeria arxii CBS 175.79</name>
    <dbReference type="NCBI Taxonomy" id="1450172"/>
    <lineage>
        <taxon>Eukaryota</taxon>
        <taxon>Fungi</taxon>
        <taxon>Dikarya</taxon>
        <taxon>Ascomycota</taxon>
        <taxon>Pezizomycotina</taxon>
        <taxon>Dothideomycetes</taxon>
        <taxon>Pleosporomycetidae</taxon>
        <taxon>Pleosporales</taxon>
        <taxon>Pleosporales incertae sedis</taxon>
        <taxon>Aaosphaeria</taxon>
    </lineage>
</organism>
<proteinExistence type="predicted"/>
<feature type="domain" description="BTB" evidence="1">
    <location>
        <begin position="22"/>
        <end position="91"/>
    </location>
</feature>
<dbReference type="PROSITE" id="PS50097">
    <property type="entry name" value="BTB"/>
    <property type="match status" value="1"/>
</dbReference>
<name>A0A6A5XZC2_9PLEO</name>
<evidence type="ECO:0000313" key="2">
    <source>
        <dbReference type="EMBL" id="KAF2018157.1"/>
    </source>
</evidence>
<dbReference type="Proteomes" id="UP000799778">
    <property type="component" value="Unassembled WGS sequence"/>
</dbReference>
<dbReference type="RefSeq" id="XP_033386496.1">
    <property type="nucleotide sequence ID" value="XM_033530966.1"/>
</dbReference>
<evidence type="ECO:0000313" key="3">
    <source>
        <dbReference type="Proteomes" id="UP000799778"/>
    </source>
</evidence>
<dbReference type="GeneID" id="54288363"/>
<dbReference type="EMBL" id="ML978068">
    <property type="protein sequence ID" value="KAF2018157.1"/>
    <property type="molecule type" value="Genomic_DNA"/>
</dbReference>
<gene>
    <name evidence="2" type="ORF">BU24DRAFT_449675</name>
</gene>